<dbReference type="SUPFAM" id="SSF49464">
    <property type="entry name" value="Carboxypeptidase regulatory domain-like"/>
    <property type="match status" value="1"/>
</dbReference>
<protein>
    <submittedName>
        <fullName evidence="2">VWA domain-containing protein</fullName>
    </submittedName>
</protein>
<dbReference type="CDD" id="cd01465">
    <property type="entry name" value="vWA_subgroup"/>
    <property type="match status" value="1"/>
</dbReference>
<dbReference type="Proteomes" id="UP000321204">
    <property type="component" value="Chromosome"/>
</dbReference>
<dbReference type="KEGG" id="fgg:FSB75_11605"/>
<dbReference type="OrthoDB" id="9805121at2"/>
<gene>
    <name evidence="2" type="ORF">FSB75_11605</name>
</gene>
<name>A0A5B8UJD6_9BACT</name>
<dbReference type="EMBL" id="CP042433">
    <property type="protein sequence ID" value="QEC56512.1"/>
    <property type="molecule type" value="Genomic_DNA"/>
</dbReference>
<keyword evidence="3" id="KW-1185">Reference proteome</keyword>
<dbReference type="RefSeq" id="WP_146787389.1">
    <property type="nucleotide sequence ID" value="NZ_BAABIO010000001.1"/>
</dbReference>
<dbReference type="AlphaFoldDB" id="A0A5B8UJD6"/>
<evidence type="ECO:0000313" key="3">
    <source>
        <dbReference type="Proteomes" id="UP000321204"/>
    </source>
</evidence>
<evidence type="ECO:0000313" key="2">
    <source>
        <dbReference type="EMBL" id="QEC56512.1"/>
    </source>
</evidence>
<dbReference type="InterPro" id="IPR002035">
    <property type="entry name" value="VWF_A"/>
</dbReference>
<feature type="domain" description="VWFA" evidence="1">
    <location>
        <begin position="233"/>
        <end position="411"/>
    </location>
</feature>
<dbReference type="Gene3D" id="3.40.50.410">
    <property type="entry name" value="von Willebrand factor, type A domain"/>
    <property type="match status" value="1"/>
</dbReference>
<evidence type="ECO:0000259" key="1">
    <source>
        <dbReference type="PROSITE" id="PS50234"/>
    </source>
</evidence>
<dbReference type="PANTHER" id="PTHR10166">
    <property type="entry name" value="VOLTAGE-DEPENDENT CALCIUM CHANNEL SUBUNIT ALPHA-2/DELTA-RELATED"/>
    <property type="match status" value="1"/>
</dbReference>
<dbReference type="PROSITE" id="PS50234">
    <property type="entry name" value="VWFA"/>
    <property type="match status" value="1"/>
</dbReference>
<sequence length="581" mass="65044">MKRLAYILFSLLFPLLALSQQYYIKGQVRDDGGTPMQNVTMLLHSSGYLYKSGSDGGFGIMTPMKVDTLTIFREGYQKEKRIIWASKFNDIVLKKVTVVKSIAPSRLVSFTQNLKREEQQRWFAGDETYTSTVENNFINASAYPKTGVSLNVDRASYSNVRRFLTMNSTVPPDAVRIEEMLNYFNLEYKEPPGDKPFEIATTLTACPWNKNNQLLFAHINSKKLPLDKVPQTHLVFLIDVSGSMDMPNRLPLLKSGFKGLVNNLRAKDSVSIVVYGGTVGVALLPTSGAEKEKIFKVIDSLQPGGSTPGESGIKLAYSMARNHYLKDGNNRVILATDGDFNVGLRKEEDLEEMIIAQRNAGIYLTCLGIGMGNYKDSKIQTLAQSGNGNFAYIDSYREAEKVLMKEFMQTLYTVADNAFLSVQFNPQYVKQYRLIGFDNKVGALKDTSAVIEGGEVGSAYSMIVAFEIVPVEGYQKSLTDPVNFLLRFQNTANHTACEMSEQPQLFFTPFNQLASPYKFASAVIMFGSLLRGSKYVKDVSWTEILNTAKPAADVNNFSQKEFLELVELAKKLYGKKRKKEE</sequence>
<dbReference type="SUPFAM" id="SSF53300">
    <property type="entry name" value="vWA-like"/>
    <property type="match status" value="1"/>
</dbReference>
<accession>A0A5B8UJD6</accession>
<organism evidence="2 3">
    <name type="scientific">Flavisolibacter ginsenosidimutans</name>
    <dbReference type="NCBI Taxonomy" id="661481"/>
    <lineage>
        <taxon>Bacteria</taxon>
        <taxon>Pseudomonadati</taxon>
        <taxon>Bacteroidota</taxon>
        <taxon>Chitinophagia</taxon>
        <taxon>Chitinophagales</taxon>
        <taxon>Chitinophagaceae</taxon>
        <taxon>Flavisolibacter</taxon>
    </lineage>
</organism>
<dbReference type="InterPro" id="IPR008969">
    <property type="entry name" value="CarboxyPept-like_regulatory"/>
</dbReference>
<dbReference type="InterPro" id="IPR036465">
    <property type="entry name" value="vWFA_dom_sf"/>
</dbReference>
<proteinExistence type="predicted"/>
<dbReference type="SMART" id="SM00327">
    <property type="entry name" value="VWA"/>
    <property type="match status" value="1"/>
</dbReference>
<dbReference type="InterPro" id="IPR021908">
    <property type="entry name" value="YfbK_C"/>
</dbReference>
<dbReference type="InterPro" id="IPR051173">
    <property type="entry name" value="Ca_channel_alpha-2/delta"/>
</dbReference>
<dbReference type="PANTHER" id="PTHR10166:SF37">
    <property type="entry name" value="STOLID, ISOFORM H"/>
    <property type="match status" value="1"/>
</dbReference>
<reference evidence="2 3" key="1">
    <citation type="journal article" date="2015" name="Int. J. Syst. Evol. Microbiol.">
        <title>Flavisolibacter ginsenosidimutans sp. nov., with ginsenoside-converting activity isolated from soil used for cultivating ginseng.</title>
        <authorList>
            <person name="Zhao Y."/>
            <person name="Liu Q."/>
            <person name="Kang M.S."/>
            <person name="Jin F."/>
            <person name="Yu H."/>
            <person name="Im W.T."/>
        </authorList>
    </citation>
    <scope>NUCLEOTIDE SEQUENCE [LARGE SCALE GENOMIC DNA]</scope>
    <source>
        <strain evidence="2 3">Gsoil 636</strain>
    </source>
</reference>
<dbReference type="Pfam" id="PF12450">
    <property type="entry name" value="vWF_A"/>
    <property type="match status" value="1"/>
</dbReference>
<dbReference type="Pfam" id="PF00092">
    <property type="entry name" value="VWA"/>
    <property type="match status" value="1"/>
</dbReference>
<dbReference type="Pfam" id="PF12034">
    <property type="entry name" value="YfbK_C"/>
    <property type="match status" value="1"/>
</dbReference>
<dbReference type="InterPro" id="IPR022156">
    <property type="entry name" value="Uncharacterised_YfbK_N"/>
</dbReference>